<organism evidence="1 2">
    <name type="scientific">Bradyrhizobium guangdongense</name>
    <dbReference type="NCBI Taxonomy" id="1325090"/>
    <lineage>
        <taxon>Bacteria</taxon>
        <taxon>Pseudomonadati</taxon>
        <taxon>Pseudomonadota</taxon>
        <taxon>Alphaproteobacteria</taxon>
        <taxon>Hyphomicrobiales</taxon>
        <taxon>Nitrobacteraceae</taxon>
        <taxon>Bradyrhizobium</taxon>
    </lineage>
</organism>
<reference evidence="1" key="1">
    <citation type="journal article" date="2014" name="Int. J. Syst. Evol. Microbiol.">
        <title>Complete genome sequence of Corynebacterium casei LMG S-19264T (=DSM 44701T), isolated from a smear-ripened cheese.</title>
        <authorList>
            <consortium name="US DOE Joint Genome Institute (JGI-PGF)"/>
            <person name="Walter F."/>
            <person name="Albersmeier A."/>
            <person name="Kalinowski J."/>
            <person name="Ruckert C."/>
        </authorList>
    </citation>
    <scope>NUCLEOTIDE SEQUENCE</scope>
    <source>
        <strain evidence="1">CGMCC 1.15034</strain>
    </source>
</reference>
<dbReference type="EMBL" id="BMHC01000005">
    <property type="protein sequence ID" value="GGI24988.1"/>
    <property type="molecule type" value="Genomic_DNA"/>
</dbReference>
<reference evidence="1" key="2">
    <citation type="submission" date="2022-12" db="EMBL/GenBank/DDBJ databases">
        <authorList>
            <person name="Sun Q."/>
            <person name="Zhou Y."/>
        </authorList>
    </citation>
    <scope>NUCLEOTIDE SEQUENCE</scope>
    <source>
        <strain evidence="1">CGMCC 1.15034</strain>
    </source>
</reference>
<name>A0AA87W444_9BRAD</name>
<dbReference type="Proteomes" id="UP000625079">
    <property type="component" value="Unassembled WGS sequence"/>
</dbReference>
<evidence type="ECO:0000313" key="1">
    <source>
        <dbReference type="EMBL" id="GGI24988.1"/>
    </source>
</evidence>
<comment type="caution">
    <text evidence="1">The sequence shown here is derived from an EMBL/GenBank/DDBJ whole genome shotgun (WGS) entry which is preliminary data.</text>
</comment>
<proteinExistence type="predicted"/>
<sequence>MGGGAAIGISAANAIDEISDAAPAARRDLTLRIGFVLMAGEAKYGRLTFWKLTSRTMAANA</sequence>
<accession>A0AA87W444</accession>
<evidence type="ECO:0000313" key="2">
    <source>
        <dbReference type="Proteomes" id="UP000625079"/>
    </source>
</evidence>
<protein>
    <submittedName>
        <fullName evidence="1">Uncharacterized protein</fullName>
    </submittedName>
</protein>
<dbReference type="AlphaFoldDB" id="A0AA87W444"/>
<gene>
    <name evidence="1" type="ORF">GCM10010987_32140</name>
</gene>